<evidence type="ECO:0000313" key="18">
    <source>
        <dbReference type="EMBL" id="CAE7784468.1"/>
    </source>
</evidence>
<feature type="short sequence motif" description="Q motif" evidence="12">
    <location>
        <begin position="1002"/>
        <end position="1030"/>
    </location>
</feature>
<evidence type="ECO:0000259" key="17">
    <source>
        <dbReference type="PROSITE" id="PS51195"/>
    </source>
</evidence>
<evidence type="ECO:0000256" key="5">
    <source>
        <dbReference type="ARBA" id="ARBA00022801"/>
    </source>
</evidence>
<evidence type="ECO:0000259" key="15">
    <source>
        <dbReference type="PROSITE" id="PS51192"/>
    </source>
</evidence>
<sequence>RVQRAPAGFFLDSVIEPAPGTPHEALVPVSPEMISPLRMAPKRKAPERCAPSPESLEENLLRDSAGSAADWVLQAANPRCPQPTQRAPAGFFLDSVIEPAPGTPHEVLIPISPELPPPLYSPEGTGSVVRSSEFGAVTDEAAEAAAIPDAAFQQPIHPTPARSRFDVDSRASTDEESSDPEICDDPDEEKPCMVVTSKADLEEATELCLVLLRAAADVLKQSPHMEHPWAVPACLVDARLEDANPALFWRCWRHFFFVPNQPKRNTLSEFLMFSDVARRARRKAGAIPDMSKRRLAAENARTAGIFIRELGLTAVNIQFVSPRAASWELMAIPEDGSLVKVVKLAESLWEELRRTSTPDGSEIAKEIARAVHVLVQSPSKVCDVSASDLAVCLWVAAWLRDAQPEVLEVLPMLVASIPGKAGSLRAQELSDCMWEVAWLKDAAPEVVHDKLARHPSDVDLMVPNVADLMDALMQVLDAVVEQAPHAAVDMSARDLCTCIFTGSILLEVLSLNESDYGDLGRVLSGVAELHFDVPEMLEALPSIMAQIPGKVDEMKAAKMGSCCIWAAWRLQNWAPNLLKMVAEILDALPTLSLLGSWSRFAPAWFIDTAMDAILPQISGFVADMEAADLGKCLVAVAALKDVSPEVLPIVTRLLPHIPGKAADMCAYSASRCLWAAMMLKDDRPEVLKIVPALALEVGCKAEGLSGPELSESLFAASMLKDVVPEVLTILPNITKQILKQETRLGRRSALALRAVVKLKDVSPYYLEILPSTVTEAVRNAIHMSGPYLASCLWAAAQLVELRPTILKLVPVIVPEVKKTVARMSASGLIHCLWAAAELQDVAPEVLTVLPAIVPELQAQARKQKLAHLGPCLRAVWSLEDAYPQVLAIVPSILAQLPDEGVALSRESLGGALQALLAKLEVGSAHKRRASDEADRDVKLNITTAVEHEPKEKKRRVMQEPDASPEICQLAQVPTPVRAVGDMSKPNDEGLVFETSEDVEVLPTFDALGLKEDLLRGVYAYGFERPSAVQQRAILPILKGRDVIVQSQSGTGKTCVFCLGALQTVDTQSREPQALFLSPTRELAEQSQKVCLALGDYLNVQVHVCIGGKRVSDDIHTFEAGVQIVSGTPGRVFHMIQQRHFSTRHIKMLVLDEADEMLNRGFKEQVYDIYRYLPPSTQVVLVSATMPHEVLEMTHKFMNNPFRVLVKRDELTLEGIKQFFVAVEREQWKFDTLCDLYDTLTITQAVIFCNTKQKVDWLTQKMRDANFTVASIHGDMPQKERDAIMQQFRSGTSRVLISTDLWGRGLDVQQAGLADIFGAARVHDAFCLQVSLVICYDLPNNRELYIHRIGRSGRFGRKGVAINFVKWLGRNDDIRILRDIEQCPSQSKFFIDDSMISSSNGRNDDAGDKELDQAEEEATIMSCGFLPSDFTCLSLLTEQPGPVAFLLLKVALAQDRPCGRRCYEDGVGRLVAQEQPRRREASCAEVRLSSDDLGHIDRARREAPAPGWRSGHQNFVSLCNDSSVQHIYFPAKAWPWLFVVDPLNSAYFIALSLSKADSVAMSQLAGSQSGYAPVPQHDTSDVPGPQYPLTGEGMEKGEPDGCSRECAGISEILCTWMNLLLVFVPLGVYSHFYHWSAAARFTCNFVAIVPLAAILGGSTEALAAHTGQMIGGLLNATFGNAVEMIVTVNAIKAGLVNVVQGSLLGSILSNMLLVLGMSFFAAGVVEKESRFSAKGASANMTCLTLGSIALALPTIYNCMENTSTEDVLSISRISSAVIAFVYVLFLVFQLFTHAHLFAAEGGEDEEVSISALSAVLLLIFATLAVAVCSEYLVDSIEGVTEEFGLPGAFIGVILLPIVGNAAEHATAVTVAFKGKMDLALGVAVGSSTQIALLVVPFSVIVGWAFDVPMSLDFRIFDTTVMILSVFITHTALQDGCSNWLEGSILIAIYVLIAIICWYIPDADGSQ</sequence>
<gene>
    <name evidence="18" type="primary">eif4a3</name>
    <name evidence="18" type="ORF">SNEC2469_LOCUS23009</name>
</gene>
<feature type="region of interest" description="Disordered" evidence="13">
    <location>
        <begin position="148"/>
        <end position="189"/>
    </location>
</feature>
<feature type="transmembrane region" description="Helical" evidence="14">
    <location>
        <begin position="1938"/>
        <end position="1959"/>
    </location>
</feature>
<evidence type="ECO:0000256" key="1">
    <source>
        <dbReference type="ARBA" id="ARBA00004141"/>
    </source>
</evidence>
<dbReference type="GO" id="GO:0016787">
    <property type="term" value="F:hydrolase activity"/>
    <property type="evidence" value="ECO:0007669"/>
    <property type="project" value="UniProtKB-KW"/>
</dbReference>
<feature type="transmembrane region" description="Helical" evidence="14">
    <location>
        <begin position="1810"/>
        <end position="1832"/>
    </location>
</feature>
<feature type="domain" description="Helicase ATP-binding" evidence="15">
    <location>
        <begin position="1033"/>
        <end position="1203"/>
    </location>
</feature>
<dbReference type="PROSITE" id="PS51192">
    <property type="entry name" value="HELICASE_ATP_BIND_1"/>
    <property type="match status" value="1"/>
</dbReference>
<evidence type="ECO:0000256" key="11">
    <source>
        <dbReference type="ARBA" id="ARBA00047984"/>
    </source>
</evidence>
<dbReference type="NCBIfam" id="TIGR00846">
    <property type="entry name" value="caca2"/>
    <property type="match status" value="1"/>
</dbReference>
<evidence type="ECO:0000256" key="14">
    <source>
        <dbReference type="SAM" id="Phobius"/>
    </source>
</evidence>
<feature type="compositionally biased region" description="Acidic residues" evidence="13">
    <location>
        <begin position="174"/>
        <end position="188"/>
    </location>
</feature>
<evidence type="ECO:0000256" key="8">
    <source>
        <dbReference type="ARBA" id="ARBA00022884"/>
    </source>
</evidence>
<dbReference type="Gene3D" id="3.40.50.300">
    <property type="entry name" value="P-loop containing nucleotide triphosphate hydrolases"/>
    <property type="match status" value="2"/>
</dbReference>
<evidence type="ECO:0000256" key="6">
    <source>
        <dbReference type="ARBA" id="ARBA00022806"/>
    </source>
</evidence>
<dbReference type="FunFam" id="3.40.50.300:FF:000849">
    <property type="entry name" value="ATP-dependent RNA helicase DBP5"/>
    <property type="match status" value="1"/>
</dbReference>
<feature type="compositionally biased region" description="Basic and acidic residues" evidence="13">
    <location>
        <begin position="163"/>
        <end position="173"/>
    </location>
</feature>
<organism evidence="18 19">
    <name type="scientific">Symbiodinium necroappetens</name>
    <dbReference type="NCBI Taxonomy" id="1628268"/>
    <lineage>
        <taxon>Eukaryota</taxon>
        <taxon>Sar</taxon>
        <taxon>Alveolata</taxon>
        <taxon>Dinophyceae</taxon>
        <taxon>Suessiales</taxon>
        <taxon>Symbiodiniaceae</taxon>
        <taxon>Symbiodinium</taxon>
    </lineage>
</organism>
<keyword evidence="4" id="KW-0547">Nucleotide-binding</keyword>
<dbReference type="InterPro" id="IPR001650">
    <property type="entry name" value="Helicase_C-like"/>
</dbReference>
<keyword evidence="19" id="KW-1185">Reference proteome</keyword>
<feature type="transmembrane region" description="Helical" evidence="14">
    <location>
        <begin position="1637"/>
        <end position="1656"/>
    </location>
</feature>
<dbReference type="NCBIfam" id="TIGR00378">
    <property type="entry name" value="cax"/>
    <property type="match status" value="1"/>
</dbReference>
<dbReference type="Pfam" id="PF00270">
    <property type="entry name" value="DEAD"/>
    <property type="match status" value="1"/>
</dbReference>
<dbReference type="Pfam" id="PF01699">
    <property type="entry name" value="Na_Ca_ex"/>
    <property type="match status" value="2"/>
</dbReference>
<dbReference type="CDD" id="cd18787">
    <property type="entry name" value="SF2_C_DEAD"/>
    <property type="match status" value="1"/>
</dbReference>
<dbReference type="CDD" id="cd18045">
    <property type="entry name" value="DEADc_EIF4AIII_DDX48"/>
    <property type="match status" value="1"/>
</dbReference>
<dbReference type="InterPro" id="IPR044880">
    <property type="entry name" value="NCX_ion-bd_dom_sf"/>
</dbReference>
<feature type="transmembrane region" description="Helical" evidence="14">
    <location>
        <begin position="1736"/>
        <end position="1755"/>
    </location>
</feature>
<dbReference type="InterPro" id="IPR011545">
    <property type="entry name" value="DEAD/DEAH_box_helicase_dom"/>
</dbReference>
<dbReference type="InterPro" id="IPR000629">
    <property type="entry name" value="RNA-helicase_DEAD-box_CS"/>
</dbReference>
<dbReference type="Gene3D" id="1.20.1420.30">
    <property type="entry name" value="NCX, central ion-binding region"/>
    <property type="match status" value="1"/>
</dbReference>
<evidence type="ECO:0000256" key="12">
    <source>
        <dbReference type="PROSITE-ProRule" id="PRU00552"/>
    </source>
</evidence>
<dbReference type="Pfam" id="PF00271">
    <property type="entry name" value="Helicase_C"/>
    <property type="match status" value="2"/>
</dbReference>
<feature type="transmembrane region" description="Helical" evidence="14">
    <location>
        <begin position="1668"/>
        <end position="1690"/>
    </location>
</feature>
<comment type="subcellular location">
    <subcellularLocation>
        <location evidence="1">Membrane</location>
        <topology evidence="1">Multi-pass membrane protein</topology>
    </subcellularLocation>
</comment>
<dbReference type="PROSITE" id="PS51195">
    <property type="entry name" value="Q_MOTIF"/>
    <property type="match status" value="1"/>
</dbReference>
<dbReference type="InterPro" id="IPR027417">
    <property type="entry name" value="P-loop_NTPase"/>
</dbReference>
<feature type="transmembrane region" description="Helical" evidence="14">
    <location>
        <begin position="1910"/>
        <end position="1931"/>
    </location>
</feature>
<proteinExistence type="predicted"/>
<accession>A0A812YJ71</accession>
<feature type="transmembrane region" description="Helical" evidence="14">
    <location>
        <begin position="1702"/>
        <end position="1724"/>
    </location>
</feature>
<feature type="transmembrane region" description="Helical" evidence="14">
    <location>
        <begin position="1775"/>
        <end position="1798"/>
    </location>
</feature>
<dbReference type="PANTHER" id="PTHR47958">
    <property type="entry name" value="ATP-DEPENDENT RNA HELICASE DBP3"/>
    <property type="match status" value="1"/>
</dbReference>
<feature type="non-terminal residue" evidence="18">
    <location>
        <position position="1965"/>
    </location>
</feature>
<dbReference type="GO" id="GO:0005524">
    <property type="term" value="F:ATP binding"/>
    <property type="evidence" value="ECO:0007669"/>
    <property type="project" value="UniProtKB-KW"/>
</dbReference>
<evidence type="ECO:0000256" key="7">
    <source>
        <dbReference type="ARBA" id="ARBA00022840"/>
    </source>
</evidence>
<reference evidence="18" key="1">
    <citation type="submission" date="2021-02" db="EMBL/GenBank/DDBJ databases">
        <authorList>
            <person name="Dougan E. K."/>
            <person name="Rhodes N."/>
            <person name="Thang M."/>
            <person name="Chan C."/>
        </authorList>
    </citation>
    <scope>NUCLEOTIDE SEQUENCE</scope>
</reference>
<dbReference type="PROSITE" id="PS51194">
    <property type="entry name" value="HELICASE_CTER"/>
    <property type="match status" value="1"/>
</dbReference>
<feature type="transmembrane region" description="Helical" evidence="14">
    <location>
        <begin position="1877"/>
        <end position="1904"/>
    </location>
</feature>
<dbReference type="InterPro" id="IPR014014">
    <property type="entry name" value="RNA_helicase_DEAD_Q_motif"/>
</dbReference>
<dbReference type="SMART" id="SM00490">
    <property type="entry name" value="HELICc"/>
    <property type="match status" value="1"/>
</dbReference>
<keyword evidence="7" id="KW-0067">ATP-binding</keyword>
<dbReference type="InterPro" id="IPR004837">
    <property type="entry name" value="NaCa_Exmemb"/>
</dbReference>
<protein>
    <recommendedName>
        <fullName evidence="2">RNA helicase</fullName>
        <ecNumber evidence="2">3.6.4.13</ecNumber>
    </recommendedName>
</protein>
<evidence type="ECO:0000256" key="2">
    <source>
        <dbReference type="ARBA" id="ARBA00012552"/>
    </source>
</evidence>
<keyword evidence="3 14" id="KW-0812">Transmembrane</keyword>
<dbReference type="EC" id="3.6.4.13" evidence="2"/>
<keyword evidence="10 14" id="KW-0472">Membrane</keyword>
<dbReference type="InterPro" id="IPR014001">
    <property type="entry name" value="Helicase_ATP-bd"/>
</dbReference>
<dbReference type="GO" id="GO:0016020">
    <property type="term" value="C:membrane"/>
    <property type="evidence" value="ECO:0007669"/>
    <property type="project" value="UniProtKB-SubCell"/>
</dbReference>
<comment type="caution">
    <text evidence="18">The sequence shown here is derived from an EMBL/GenBank/DDBJ whole genome shotgun (WGS) entry which is preliminary data.</text>
</comment>
<dbReference type="PROSITE" id="PS00039">
    <property type="entry name" value="DEAD_ATP_HELICASE"/>
    <property type="match status" value="1"/>
</dbReference>
<dbReference type="SMART" id="SM00487">
    <property type="entry name" value="DEXDc"/>
    <property type="match status" value="1"/>
</dbReference>
<keyword evidence="9 14" id="KW-1133">Transmembrane helix</keyword>
<evidence type="ECO:0000313" key="19">
    <source>
        <dbReference type="Proteomes" id="UP000601435"/>
    </source>
</evidence>
<dbReference type="GO" id="GO:0003723">
    <property type="term" value="F:RNA binding"/>
    <property type="evidence" value="ECO:0007669"/>
    <property type="project" value="UniProtKB-KW"/>
</dbReference>
<dbReference type="InterPro" id="IPR004798">
    <property type="entry name" value="CAX-like"/>
</dbReference>
<keyword evidence="5" id="KW-0378">Hydrolase</keyword>
<dbReference type="OrthoDB" id="416533at2759"/>
<evidence type="ECO:0000256" key="13">
    <source>
        <dbReference type="SAM" id="MobiDB-lite"/>
    </source>
</evidence>
<dbReference type="EMBL" id="CAJNJA010042498">
    <property type="protein sequence ID" value="CAE7784468.1"/>
    <property type="molecule type" value="Genomic_DNA"/>
</dbReference>
<feature type="domain" description="Helicase C-terminal" evidence="16">
    <location>
        <begin position="1214"/>
        <end position="1398"/>
    </location>
</feature>
<feature type="transmembrane region" description="Helical" evidence="14">
    <location>
        <begin position="1612"/>
        <end position="1631"/>
    </location>
</feature>
<evidence type="ECO:0000256" key="9">
    <source>
        <dbReference type="ARBA" id="ARBA00022989"/>
    </source>
</evidence>
<evidence type="ECO:0000256" key="10">
    <source>
        <dbReference type="ARBA" id="ARBA00023136"/>
    </source>
</evidence>
<evidence type="ECO:0000256" key="3">
    <source>
        <dbReference type="ARBA" id="ARBA00022692"/>
    </source>
</evidence>
<dbReference type="GO" id="GO:0003724">
    <property type="term" value="F:RNA helicase activity"/>
    <property type="evidence" value="ECO:0007669"/>
    <property type="project" value="UniProtKB-EC"/>
</dbReference>
<dbReference type="Proteomes" id="UP000601435">
    <property type="component" value="Unassembled WGS sequence"/>
</dbReference>
<dbReference type="FunFam" id="3.40.50.300:FF:000031">
    <property type="entry name" value="Eukaryotic initiation factor 4A-III"/>
    <property type="match status" value="1"/>
</dbReference>
<name>A0A812YJ71_9DINO</name>
<comment type="catalytic activity">
    <reaction evidence="11">
        <text>ATP + H2O = ADP + phosphate + H(+)</text>
        <dbReference type="Rhea" id="RHEA:13065"/>
        <dbReference type="ChEBI" id="CHEBI:15377"/>
        <dbReference type="ChEBI" id="CHEBI:15378"/>
        <dbReference type="ChEBI" id="CHEBI:30616"/>
        <dbReference type="ChEBI" id="CHEBI:43474"/>
        <dbReference type="ChEBI" id="CHEBI:456216"/>
        <dbReference type="EC" id="3.6.4.13"/>
    </reaction>
</comment>
<keyword evidence="6" id="KW-0347">Helicase</keyword>
<dbReference type="GO" id="GO:0015369">
    <property type="term" value="F:calcium:proton antiporter activity"/>
    <property type="evidence" value="ECO:0007669"/>
    <property type="project" value="InterPro"/>
</dbReference>
<evidence type="ECO:0000256" key="4">
    <source>
        <dbReference type="ARBA" id="ARBA00022741"/>
    </source>
</evidence>
<feature type="domain" description="DEAD-box RNA helicase Q" evidence="17">
    <location>
        <begin position="1002"/>
        <end position="1030"/>
    </location>
</feature>
<keyword evidence="8" id="KW-0694">RNA-binding</keyword>
<dbReference type="SUPFAM" id="SSF52540">
    <property type="entry name" value="P-loop containing nucleoside triphosphate hydrolases"/>
    <property type="match status" value="1"/>
</dbReference>
<evidence type="ECO:0000259" key="16">
    <source>
        <dbReference type="PROSITE" id="PS51194"/>
    </source>
</evidence>